<accession>A0A815WUP2</accession>
<evidence type="ECO:0000313" key="3">
    <source>
        <dbReference type="EMBL" id="CAF1660358.1"/>
    </source>
</evidence>
<keyword evidence="4" id="KW-1185">Reference proteome</keyword>
<evidence type="ECO:0000256" key="1">
    <source>
        <dbReference type="SAM" id="MobiDB-lite"/>
    </source>
</evidence>
<evidence type="ECO:0000313" key="5">
    <source>
        <dbReference type="Proteomes" id="UP000663852"/>
    </source>
</evidence>
<evidence type="ECO:0000313" key="4">
    <source>
        <dbReference type="Proteomes" id="UP000663828"/>
    </source>
</evidence>
<feature type="region of interest" description="Disordered" evidence="1">
    <location>
        <begin position="1"/>
        <end position="32"/>
    </location>
</feature>
<sequence length="135" mass="14745">MNGLTASSSSDEPIVARSQSTDGSEEQRKRKRMLEEKAARLFGYSLSESYLHARYHRWSAEQYRSLRQTPVLVNYSSPLALELGRLTLSSPSSSSSSPPAAATVRLEFDLDLFEQIGNDGVGNGSSGDSNNVKSN</sequence>
<feature type="compositionally biased region" description="Polar residues" evidence="1">
    <location>
        <begin position="1"/>
        <end position="22"/>
    </location>
</feature>
<reference evidence="2" key="1">
    <citation type="submission" date="2021-02" db="EMBL/GenBank/DDBJ databases">
        <authorList>
            <person name="Nowell W R."/>
        </authorList>
    </citation>
    <scope>NUCLEOTIDE SEQUENCE</scope>
</reference>
<protein>
    <submittedName>
        <fullName evidence="2">Uncharacterized protein</fullName>
    </submittedName>
</protein>
<organism evidence="2 5">
    <name type="scientific">Adineta ricciae</name>
    <name type="common">Rotifer</name>
    <dbReference type="NCBI Taxonomy" id="249248"/>
    <lineage>
        <taxon>Eukaryota</taxon>
        <taxon>Metazoa</taxon>
        <taxon>Spiralia</taxon>
        <taxon>Gnathifera</taxon>
        <taxon>Rotifera</taxon>
        <taxon>Eurotatoria</taxon>
        <taxon>Bdelloidea</taxon>
        <taxon>Adinetida</taxon>
        <taxon>Adinetidae</taxon>
        <taxon>Adineta</taxon>
    </lineage>
</organism>
<dbReference type="AlphaFoldDB" id="A0A815WUP2"/>
<evidence type="ECO:0000313" key="2">
    <source>
        <dbReference type="EMBL" id="CAF1550561.1"/>
    </source>
</evidence>
<dbReference type="Proteomes" id="UP000663828">
    <property type="component" value="Unassembled WGS sequence"/>
</dbReference>
<dbReference type="EMBL" id="CAJNOR010011309">
    <property type="protein sequence ID" value="CAF1660358.1"/>
    <property type="molecule type" value="Genomic_DNA"/>
</dbReference>
<comment type="caution">
    <text evidence="2">The sequence shown here is derived from an EMBL/GenBank/DDBJ whole genome shotgun (WGS) entry which is preliminary data.</text>
</comment>
<dbReference type="Proteomes" id="UP000663852">
    <property type="component" value="Unassembled WGS sequence"/>
</dbReference>
<dbReference type="EMBL" id="CAJNOJ010001397">
    <property type="protein sequence ID" value="CAF1550561.1"/>
    <property type="molecule type" value="Genomic_DNA"/>
</dbReference>
<proteinExistence type="predicted"/>
<dbReference type="OrthoDB" id="10549011at2759"/>
<gene>
    <name evidence="2" type="ORF">EDS130_LOCUS45975</name>
    <name evidence="3" type="ORF">XAT740_LOCUS56734</name>
</gene>
<name>A0A815WUP2_ADIRI</name>